<reference evidence="1 2" key="1">
    <citation type="journal article" date="2019" name="Plant Biotechnol. J.">
        <title>The red bayberry genome and genetic basis of sex determination.</title>
        <authorList>
            <person name="Jia H.M."/>
            <person name="Jia H.J."/>
            <person name="Cai Q.L."/>
            <person name="Wang Y."/>
            <person name="Zhao H.B."/>
            <person name="Yang W.F."/>
            <person name="Wang G.Y."/>
            <person name="Li Y.H."/>
            <person name="Zhan D.L."/>
            <person name="Shen Y.T."/>
            <person name="Niu Q.F."/>
            <person name="Chang L."/>
            <person name="Qiu J."/>
            <person name="Zhao L."/>
            <person name="Xie H.B."/>
            <person name="Fu W.Y."/>
            <person name="Jin J."/>
            <person name="Li X.W."/>
            <person name="Jiao Y."/>
            <person name="Zhou C.C."/>
            <person name="Tu T."/>
            <person name="Chai C.Y."/>
            <person name="Gao J.L."/>
            <person name="Fan L.J."/>
            <person name="van de Weg E."/>
            <person name="Wang J.Y."/>
            <person name="Gao Z.S."/>
        </authorList>
    </citation>
    <scope>NUCLEOTIDE SEQUENCE [LARGE SCALE GENOMIC DNA]</scope>
    <source>
        <tissue evidence="1">Leaves</tissue>
    </source>
</reference>
<evidence type="ECO:0000313" key="2">
    <source>
        <dbReference type="Proteomes" id="UP000516437"/>
    </source>
</evidence>
<evidence type="ECO:0000313" key="1">
    <source>
        <dbReference type="EMBL" id="KAB1203933.1"/>
    </source>
</evidence>
<dbReference type="Proteomes" id="UP000516437">
    <property type="component" value="Chromosome 8"/>
</dbReference>
<sequence length="160" mass="17884">MPEVSGQGKCQQKQRANSFLAWYTSLGNGGHSKMRGSFSVVLLYAYCTTKMIIYTAKQITSWFHACRSLRPQNLINNRIRKECGGYWSSPNGCTGIIILIPHELLCPKAPSEQAFLVTLPNKKLVEFPYNLTFGSQSDFAIICGEADVKVKCLRTQKQGN</sequence>
<comment type="caution">
    <text evidence="1">The sequence shown here is derived from an EMBL/GenBank/DDBJ whole genome shotgun (WGS) entry which is preliminary data.</text>
</comment>
<name>A0A6A1UUD1_9ROSI</name>
<gene>
    <name evidence="1" type="ORF">CJ030_MR8G020726</name>
</gene>
<dbReference type="EMBL" id="RXIC02000026">
    <property type="protein sequence ID" value="KAB1203933.1"/>
    <property type="molecule type" value="Genomic_DNA"/>
</dbReference>
<accession>A0A6A1UUD1</accession>
<proteinExistence type="predicted"/>
<organism evidence="1 2">
    <name type="scientific">Morella rubra</name>
    <name type="common">Chinese bayberry</name>
    <dbReference type="NCBI Taxonomy" id="262757"/>
    <lineage>
        <taxon>Eukaryota</taxon>
        <taxon>Viridiplantae</taxon>
        <taxon>Streptophyta</taxon>
        <taxon>Embryophyta</taxon>
        <taxon>Tracheophyta</taxon>
        <taxon>Spermatophyta</taxon>
        <taxon>Magnoliopsida</taxon>
        <taxon>eudicotyledons</taxon>
        <taxon>Gunneridae</taxon>
        <taxon>Pentapetalae</taxon>
        <taxon>rosids</taxon>
        <taxon>fabids</taxon>
        <taxon>Fagales</taxon>
        <taxon>Myricaceae</taxon>
        <taxon>Morella</taxon>
    </lineage>
</organism>
<protein>
    <submittedName>
        <fullName evidence="1">Uncharacterized protein</fullName>
    </submittedName>
</protein>
<dbReference type="AlphaFoldDB" id="A0A6A1UUD1"/>
<keyword evidence="2" id="KW-1185">Reference proteome</keyword>